<reference evidence="1" key="2">
    <citation type="journal article" date="2015" name="Fish Shellfish Immunol.">
        <title>Early steps in the European eel (Anguilla anguilla)-Vibrio vulnificus interaction in the gills: Role of the RtxA13 toxin.</title>
        <authorList>
            <person name="Callol A."/>
            <person name="Pajuelo D."/>
            <person name="Ebbesson L."/>
            <person name="Teles M."/>
            <person name="MacKenzie S."/>
            <person name="Amaro C."/>
        </authorList>
    </citation>
    <scope>NUCLEOTIDE SEQUENCE</scope>
</reference>
<protein>
    <submittedName>
        <fullName evidence="1">Uncharacterized protein</fullName>
    </submittedName>
</protein>
<sequence>MSFFVVPLPIPRSARKHYQKTIKLTISKPPASVSRRKY</sequence>
<evidence type="ECO:0000313" key="1">
    <source>
        <dbReference type="EMBL" id="JAH82189.1"/>
    </source>
</evidence>
<dbReference type="EMBL" id="GBXM01026388">
    <property type="protein sequence ID" value="JAH82189.1"/>
    <property type="molecule type" value="Transcribed_RNA"/>
</dbReference>
<dbReference type="AlphaFoldDB" id="A0A0E9VVK9"/>
<name>A0A0E9VVK9_ANGAN</name>
<reference evidence="1" key="1">
    <citation type="submission" date="2014-11" db="EMBL/GenBank/DDBJ databases">
        <authorList>
            <person name="Amaro Gonzalez C."/>
        </authorList>
    </citation>
    <scope>NUCLEOTIDE SEQUENCE</scope>
</reference>
<organism evidence="1">
    <name type="scientific">Anguilla anguilla</name>
    <name type="common">European freshwater eel</name>
    <name type="synonym">Muraena anguilla</name>
    <dbReference type="NCBI Taxonomy" id="7936"/>
    <lineage>
        <taxon>Eukaryota</taxon>
        <taxon>Metazoa</taxon>
        <taxon>Chordata</taxon>
        <taxon>Craniata</taxon>
        <taxon>Vertebrata</taxon>
        <taxon>Euteleostomi</taxon>
        <taxon>Actinopterygii</taxon>
        <taxon>Neopterygii</taxon>
        <taxon>Teleostei</taxon>
        <taxon>Anguilliformes</taxon>
        <taxon>Anguillidae</taxon>
        <taxon>Anguilla</taxon>
    </lineage>
</organism>
<proteinExistence type="predicted"/>
<accession>A0A0E9VVK9</accession>